<accession>A0A7L0DK41</accession>
<dbReference type="PROSITE" id="PS00518">
    <property type="entry name" value="ZF_RING_1"/>
    <property type="match status" value="1"/>
</dbReference>
<gene>
    <name evidence="12" type="primary">Topors_0</name>
    <name evidence="12" type="ORF">ROSBEN_R05914</name>
</gene>
<evidence type="ECO:0000256" key="5">
    <source>
        <dbReference type="ARBA" id="ARBA00022771"/>
    </source>
</evidence>
<keyword evidence="12" id="KW-0436">Ligase</keyword>
<dbReference type="PANTHER" id="PTHR46077">
    <property type="entry name" value="E3 UBIQUITIN-PROTEIN LIGASE TOPORS"/>
    <property type="match status" value="1"/>
</dbReference>
<evidence type="ECO:0000256" key="10">
    <source>
        <dbReference type="SAM" id="MobiDB-lite"/>
    </source>
</evidence>
<evidence type="ECO:0000313" key="12">
    <source>
        <dbReference type="EMBL" id="NXJ70330.1"/>
    </source>
</evidence>
<evidence type="ECO:0000256" key="9">
    <source>
        <dbReference type="PROSITE-ProRule" id="PRU00175"/>
    </source>
</evidence>
<dbReference type="InterPro" id="IPR013083">
    <property type="entry name" value="Znf_RING/FYVE/PHD"/>
</dbReference>
<feature type="non-terminal residue" evidence="12">
    <location>
        <position position="323"/>
    </location>
</feature>
<name>A0A7L0DK41_9CHAR</name>
<evidence type="ECO:0000256" key="6">
    <source>
        <dbReference type="ARBA" id="ARBA00022833"/>
    </source>
</evidence>
<organism evidence="12 13">
    <name type="scientific">Rostratula benghalensis</name>
    <name type="common">greater painted-snipe</name>
    <dbReference type="NCBI Taxonomy" id="118793"/>
    <lineage>
        <taxon>Eukaryota</taxon>
        <taxon>Metazoa</taxon>
        <taxon>Chordata</taxon>
        <taxon>Craniata</taxon>
        <taxon>Vertebrata</taxon>
        <taxon>Euteleostomi</taxon>
        <taxon>Archelosauria</taxon>
        <taxon>Archosauria</taxon>
        <taxon>Dinosauria</taxon>
        <taxon>Saurischia</taxon>
        <taxon>Theropoda</taxon>
        <taxon>Coelurosauria</taxon>
        <taxon>Aves</taxon>
        <taxon>Neognathae</taxon>
        <taxon>Neoaves</taxon>
        <taxon>Charadriiformes</taxon>
        <taxon>Rostratulidae</taxon>
        <taxon>Rostratula</taxon>
    </lineage>
</organism>
<keyword evidence="6" id="KW-0862">Zinc</keyword>
<dbReference type="AlphaFoldDB" id="A0A7L0DK41"/>
<feature type="non-terminal residue" evidence="12">
    <location>
        <position position="1"/>
    </location>
</feature>
<comment type="catalytic activity">
    <reaction evidence="1">
        <text>S-ubiquitinyl-[E2 ubiquitin-conjugating enzyme]-L-cysteine + [acceptor protein]-L-lysine = [E2 ubiquitin-conjugating enzyme]-L-cysteine + N(6)-ubiquitinyl-[acceptor protein]-L-lysine.</text>
        <dbReference type="EC" id="2.3.2.27"/>
    </reaction>
</comment>
<dbReference type="SUPFAM" id="SSF57850">
    <property type="entry name" value="RING/U-box"/>
    <property type="match status" value="1"/>
</dbReference>
<comment type="caution">
    <text evidence="12">The sequence shown here is derived from an EMBL/GenBank/DDBJ whole genome shotgun (WGS) entry which is preliminary data.</text>
</comment>
<dbReference type="EMBL" id="VXAI01000439">
    <property type="protein sequence ID" value="NXJ70330.1"/>
    <property type="molecule type" value="Genomic_DNA"/>
</dbReference>
<dbReference type="Proteomes" id="UP000545435">
    <property type="component" value="Unassembled WGS sequence"/>
</dbReference>
<evidence type="ECO:0000256" key="3">
    <source>
        <dbReference type="ARBA" id="ARBA00022679"/>
    </source>
</evidence>
<sequence>MATEMEWSCPICCETQDGIAYVIPCHHHFCLGCILRWAKMASSCPLCRERMEEIKFSVRGYNDYITYIVMYPAQPPDAGSQAGSAPSHLEEQQAAGTAARATVGGLVPEVWAELFQNNRYLLDPVLPWLHQEVDAIFREHWWLTVGSESLILQLLCVYGLDEEAMVQKTQPVLGEYAAQLIHELMHKCLEEARRLLPSLPVSEGEEDGDTASSHLTSSSPTTFSSSISSSSREETPDSYSDFSSSPEDSNMEEQPSMVEAALHGGPGSPPFVHIPAEQEQPQEELGEVAAAGPSAQGSSRRPSAPRQDRDHSPEGPPWPPKRR</sequence>
<reference evidence="12 13" key="1">
    <citation type="submission" date="2019-09" db="EMBL/GenBank/DDBJ databases">
        <title>Bird 10,000 Genomes (B10K) Project - Family phase.</title>
        <authorList>
            <person name="Zhang G."/>
        </authorList>
    </citation>
    <scope>NUCLEOTIDE SEQUENCE [LARGE SCALE GENOMIC DNA]</scope>
    <source>
        <strain evidence="12">B10K-DU-006-20</strain>
        <tissue evidence="12">Mixed tissue sample</tissue>
    </source>
</reference>
<dbReference type="PROSITE" id="PS50089">
    <property type="entry name" value="ZF_RING_2"/>
    <property type="match status" value="1"/>
</dbReference>
<dbReference type="InterPro" id="IPR017907">
    <property type="entry name" value="Znf_RING_CS"/>
</dbReference>
<proteinExistence type="predicted"/>
<dbReference type="Pfam" id="PF13639">
    <property type="entry name" value="zf-RING_2"/>
    <property type="match status" value="1"/>
</dbReference>
<dbReference type="GO" id="GO:0061630">
    <property type="term" value="F:ubiquitin protein ligase activity"/>
    <property type="evidence" value="ECO:0007669"/>
    <property type="project" value="UniProtKB-EC"/>
</dbReference>
<evidence type="ECO:0000256" key="8">
    <source>
        <dbReference type="ARBA" id="ARBA00023163"/>
    </source>
</evidence>
<dbReference type="GO" id="GO:0000209">
    <property type="term" value="P:protein polyubiquitination"/>
    <property type="evidence" value="ECO:0007669"/>
    <property type="project" value="TreeGrafter"/>
</dbReference>
<feature type="domain" description="RING-type" evidence="11">
    <location>
        <begin position="9"/>
        <end position="48"/>
    </location>
</feature>
<keyword evidence="5 9" id="KW-0863">Zinc-finger</keyword>
<dbReference type="GO" id="GO:0016874">
    <property type="term" value="F:ligase activity"/>
    <property type="evidence" value="ECO:0007669"/>
    <property type="project" value="UniProtKB-KW"/>
</dbReference>
<feature type="compositionally biased region" description="Pro residues" evidence="10">
    <location>
        <begin position="314"/>
        <end position="323"/>
    </location>
</feature>
<keyword evidence="7" id="KW-0805">Transcription regulation</keyword>
<dbReference type="EC" id="2.3.2.27" evidence="2"/>
<evidence type="ECO:0000313" key="13">
    <source>
        <dbReference type="Proteomes" id="UP000545435"/>
    </source>
</evidence>
<dbReference type="GO" id="GO:0006513">
    <property type="term" value="P:protein monoubiquitination"/>
    <property type="evidence" value="ECO:0007669"/>
    <property type="project" value="TreeGrafter"/>
</dbReference>
<feature type="compositionally biased region" description="Low complexity" evidence="10">
    <location>
        <begin position="237"/>
        <end position="248"/>
    </location>
</feature>
<dbReference type="PANTHER" id="PTHR46077:SF1">
    <property type="entry name" value="TOP1 BINDING ARGININE_SERINE RICH PROTEIN, E3 UBIQUITIN LIGASE"/>
    <property type="match status" value="1"/>
</dbReference>
<keyword evidence="3" id="KW-0808">Transferase</keyword>
<evidence type="ECO:0000256" key="1">
    <source>
        <dbReference type="ARBA" id="ARBA00000900"/>
    </source>
</evidence>
<dbReference type="GO" id="GO:0008270">
    <property type="term" value="F:zinc ion binding"/>
    <property type="evidence" value="ECO:0007669"/>
    <property type="project" value="UniProtKB-KW"/>
</dbReference>
<feature type="region of interest" description="Disordered" evidence="10">
    <location>
        <begin position="200"/>
        <end position="323"/>
    </location>
</feature>
<keyword evidence="13" id="KW-1185">Reference proteome</keyword>
<evidence type="ECO:0000256" key="4">
    <source>
        <dbReference type="ARBA" id="ARBA00022723"/>
    </source>
</evidence>
<evidence type="ECO:0000256" key="2">
    <source>
        <dbReference type="ARBA" id="ARBA00012483"/>
    </source>
</evidence>
<dbReference type="SMART" id="SM00184">
    <property type="entry name" value="RING"/>
    <property type="match status" value="1"/>
</dbReference>
<dbReference type="InterPro" id="IPR001841">
    <property type="entry name" value="Znf_RING"/>
</dbReference>
<feature type="compositionally biased region" description="Low complexity" evidence="10">
    <location>
        <begin position="210"/>
        <end position="230"/>
    </location>
</feature>
<dbReference type="Gene3D" id="3.30.40.10">
    <property type="entry name" value="Zinc/RING finger domain, C3HC4 (zinc finger)"/>
    <property type="match status" value="1"/>
</dbReference>
<keyword evidence="8" id="KW-0804">Transcription</keyword>
<evidence type="ECO:0000256" key="7">
    <source>
        <dbReference type="ARBA" id="ARBA00023015"/>
    </source>
</evidence>
<evidence type="ECO:0000259" key="11">
    <source>
        <dbReference type="PROSITE" id="PS50089"/>
    </source>
</evidence>
<protein>
    <recommendedName>
        <fullName evidence="2">RING-type E3 ubiquitin transferase</fullName>
        <ecNumber evidence="2">2.3.2.27</ecNumber>
    </recommendedName>
</protein>
<keyword evidence="4" id="KW-0479">Metal-binding</keyword>